<sequence length="281" mass="32621">MKEETIKKYVGSSLRHLVLMISSILFAFPFFWMIMGIFKTNNEIWQTPYKILPEHFDVIGVWASVQEIHFGKYILNSFYVGIVGTVVMLFVTMLFTYVIVFMPGRWTNRIFAVVLAIYMLPGAVTYVPSYVILSRLGLLDTLAGLMFTYLANIFAVFYLRQSFMKTSRSYIEAARIDGASHWETLRYVVFPMNKSAFYTVFILTFVQQYNNYMWPSIMLKDQEKYLVSQGLRQFFIQDGAYGMNWSEVMLASTLTILPVIVLFILGQKWFVTGIMQESGLK</sequence>
<dbReference type="RefSeq" id="WP_213235125.1">
    <property type="nucleotide sequence ID" value="NZ_JAHBCL010000002.1"/>
</dbReference>
<dbReference type="Pfam" id="PF00528">
    <property type="entry name" value="BPD_transp_1"/>
    <property type="match status" value="1"/>
</dbReference>
<feature type="domain" description="ABC transmembrane type-1" evidence="8">
    <location>
        <begin position="74"/>
        <end position="266"/>
    </location>
</feature>
<keyword evidence="4 7" id="KW-0812">Transmembrane</keyword>
<gene>
    <name evidence="9" type="ORF">KHM83_01470</name>
</gene>
<name>A0ABS5PJM4_9FIRM</name>
<feature type="transmembrane region" description="Helical" evidence="7">
    <location>
        <begin position="138"/>
        <end position="159"/>
    </location>
</feature>
<evidence type="ECO:0000256" key="3">
    <source>
        <dbReference type="ARBA" id="ARBA00022475"/>
    </source>
</evidence>
<dbReference type="InterPro" id="IPR035906">
    <property type="entry name" value="MetI-like_sf"/>
</dbReference>
<evidence type="ECO:0000313" key="9">
    <source>
        <dbReference type="EMBL" id="MBS7525340.1"/>
    </source>
</evidence>
<dbReference type="CDD" id="cd06261">
    <property type="entry name" value="TM_PBP2"/>
    <property type="match status" value="1"/>
</dbReference>
<feature type="transmembrane region" description="Helical" evidence="7">
    <location>
        <begin position="110"/>
        <end position="132"/>
    </location>
</feature>
<evidence type="ECO:0000256" key="4">
    <source>
        <dbReference type="ARBA" id="ARBA00022692"/>
    </source>
</evidence>
<evidence type="ECO:0000256" key="1">
    <source>
        <dbReference type="ARBA" id="ARBA00004651"/>
    </source>
</evidence>
<keyword evidence="10" id="KW-1185">Reference proteome</keyword>
<reference evidence="9 10" key="1">
    <citation type="submission" date="2021-05" db="EMBL/GenBank/DDBJ databases">
        <title>Fusibacter ferrireducens sp. nov., an anaerobic, sulfur- and Fe-reducing bacterium isolated from the mangrove sediment.</title>
        <authorList>
            <person name="Qiu D."/>
        </authorList>
    </citation>
    <scope>NUCLEOTIDE SEQUENCE [LARGE SCALE GENOMIC DNA]</scope>
    <source>
        <strain evidence="9 10">DSM 12116</strain>
    </source>
</reference>
<keyword evidence="3" id="KW-1003">Cell membrane</keyword>
<comment type="similarity">
    <text evidence="7">Belongs to the binding-protein-dependent transport system permease family.</text>
</comment>
<proteinExistence type="inferred from homology"/>
<feature type="transmembrane region" description="Helical" evidence="7">
    <location>
        <begin position="17"/>
        <end position="38"/>
    </location>
</feature>
<evidence type="ECO:0000256" key="2">
    <source>
        <dbReference type="ARBA" id="ARBA00022448"/>
    </source>
</evidence>
<feature type="transmembrane region" description="Helical" evidence="7">
    <location>
        <begin position="248"/>
        <end position="266"/>
    </location>
</feature>
<keyword evidence="2 7" id="KW-0813">Transport</keyword>
<dbReference type="PANTHER" id="PTHR43744:SF8">
    <property type="entry name" value="SN-GLYCEROL-3-PHOSPHATE TRANSPORT SYSTEM PERMEASE PROTEIN UGPE"/>
    <property type="match status" value="1"/>
</dbReference>
<dbReference type="PROSITE" id="PS50928">
    <property type="entry name" value="ABC_TM1"/>
    <property type="match status" value="1"/>
</dbReference>
<dbReference type="SUPFAM" id="SSF161098">
    <property type="entry name" value="MetI-like"/>
    <property type="match status" value="1"/>
</dbReference>
<evidence type="ECO:0000256" key="5">
    <source>
        <dbReference type="ARBA" id="ARBA00022989"/>
    </source>
</evidence>
<dbReference type="Proteomes" id="UP000746471">
    <property type="component" value="Unassembled WGS sequence"/>
</dbReference>
<keyword evidence="5 7" id="KW-1133">Transmembrane helix</keyword>
<evidence type="ECO:0000256" key="6">
    <source>
        <dbReference type="ARBA" id="ARBA00023136"/>
    </source>
</evidence>
<evidence type="ECO:0000259" key="8">
    <source>
        <dbReference type="PROSITE" id="PS50928"/>
    </source>
</evidence>
<dbReference type="PANTHER" id="PTHR43744">
    <property type="entry name" value="ABC TRANSPORTER PERMEASE PROTEIN MG189-RELATED-RELATED"/>
    <property type="match status" value="1"/>
</dbReference>
<evidence type="ECO:0000256" key="7">
    <source>
        <dbReference type="RuleBase" id="RU363032"/>
    </source>
</evidence>
<feature type="transmembrane region" description="Helical" evidence="7">
    <location>
        <begin position="196"/>
        <end position="214"/>
    </location>
</feature>
<feature type="transmembrane region" description="Helical" evidence="7">
    <location>
        <begin position="78"/>
        <end position="98"/>
    </location>
</feature>
<evidence type="ECO:0000313" key="10">
    <source>
        <dbReference type="Proteomes" id="UP000746471"/>
    </source>
</evidence>
<accession>A0ABS5PJM4</accession>
<dbReference type="Gene3D" id="1.10.3720.10">
    <property type="entry name" value="MetI-like"/>
    <property type="match status" value="1"/>
</dbReference>
<dbReference type="InterPro" id="IPR000515">
    <property type="entry name" value="MetI-like"/>
</dbReference>
<comment type="caution">
    <text evidence="9">The sequence shown here is derived from an EMBL/GenBank/DDBJ whole genome shotgun (WGS) entry which is preliminary data.</text>
</comment>
<organism evidence="9 10">
    <name type="scientific">Fusibacter paucivorans</name>
    <dbReference type="NCBI Taxonomy" id="76009"/>
    <lineage>
        <taxon>Bacteria</taxon>
        <taxon>Bacillati</taxon>
        <taxon>Bacillota</taxon>
        <taxon>Clostridia</taxon>
        <taxon>Eubacteriales</taxon>
        <taxon>Eubacteriales Family XII. Incertae Sedis</taxon>
        <taxon>Fusibacter</taxon>
    </lineage>
</organism>
<keyword evidence="6 7" id="KW-0472">Membrane</keyword>
<dbReference type="EMBL" id="JAHBCL010000002">
    <property type="protein sequence ID" value="MBS7525340.1"/>
    <property type="molecule type" value="Genomic_DNA"/>
</dbReference>
<protein>
    <submittedName>
        <fullName evidence="9">Carbohydrate ABC transporter permease</fullName>
    </submittedName>
</protein>
<comment type="subcellular location">
    <subcellularLocation>
        <location evidence="1 7">Cell membrane</location>
        <topology evidence="1 7">Multi-pass membrane protein</topology>
    </subcellularLocation>
</comment>